<protein>
    <submittedName>
        <fullName evidence="2">PilN domain-containing protein</fullName>
    </submittedName>
</protein>
<evidence type="ECO:0000256" key="1">
    <source>
        <dbReference type="SAM" id="Phobius"/>
    </source>
</evidence>
<dbReference type="InterPro" id="IPR052534">
    <property type="entry name" value="Extracell_DNA_Util/SecSys_Comp"/>
</dbReference>
<reference evidence="2 3" key="1">
    <citation type="submission" date="2021-03" db="EMBL/GenBank/DDBJ databases">
        <title>Geobacter metallireducens gen. nov. sp. nov., a microorganism capable of coupling the complete oxidation of organic compounds to the reduction of iron and other metals.</title>
        <authorList>
            <person name="Li Y."/>
        </authorList>
    </citation>
    <scope>NUCLEOTIDE SEQUENCE [LARGE SCALE GENOMIC DNA]</scope>
    <source>
        <strain evidence="2 3">Jerry-YX</strain>
    </source>
</reference>
<dbReference type="PANTHER" id="PTHR40278:SF2">
    <property type="entry name" value="TYPE IV PILUS INNER MEMBRANE COMPONENT PILN"/>
    <property type="match status" value="1"/>
</dbReference>
<evidence type="ECO:0000313" key="3">
    <source>
        <dbReference type="Proteomes" id="UP000663651"/>
    </source>
</evidence>
<keyword evidence="1" id="KW-0472">Membrane</keyword>
<proteinExistence type="predicted"/>
<dbReference type="Proteomes" id="UP000663651">
    <property type="component" value="Chromosome"/>
</dbReference>
<name>A0ABX7Q1Q6_9BACT</name>
<dbReference type="PANTHER" id="PTHR40278">
    <property type="entry name" value="DNA UTILIZATION PROTEIN HOFN"/>
    <property type="match status" value="1"/>
</dbReference>
<keyword evidence="1" id="KW-0812">Transmembrane</keyword>
<dbReference type="EMBL" id="CP071382">
    <property type="protein sequence ID" value="QSV45259.1"/>
    <property type="molecule type" value="Genomic_DNA"/>
</dbReference>
<sequence length="179" mass="19393">MDLRINLSTRYFFDTRKLNLALAAVLAILALVMFFNVKGLATDAGHAKRLEGEMAKFQARFATSAKGISEEQYQGLMKKISAANAILAKRGLNWLLLLDRLEAVVPDGVALSAIEPKLNDGTLTLSGSAKGFSNLRALVENLEGQQGVSDVFLLNQTEIRQGTEQKGIGFTVTCKVGFS</sequence>
<organism evidence="2 3">
    <name type="scientific">Geobacter benzoatilyticus</name>
    <dbReference type="NCBI Taxonomy" id="2815309"/>
    <lineage>
        <taxon>Bacteria</taxon>
        <taxon>Pseudomonadati</taxon>
        <taxon>Thermodesulfobacteriota</taxon>
        <taxon>Desulfuromonadia</taxon>
        <taxon>Geobacterales</taxon>
        <taxon>Geobacteraceae</taxon>
        <taxon>Geobacter</taxon>
    </lineage>
</organism>
<dbReference type="Pfam" id="PF05137">
    <property type="entry name" value="PilN"/>
    <property type="match status" value="1"/>
</dbReference>
<keyword evidence="1" id="KW-1133">Transmembrane helix</keyword>
<dbReference type="InterPro" id="IPR007813">
    <property type="entry name" value="PilN"/>
</dbReference>
<feature type="transmembrane region" description="Helical" evidence="1">
    <location>
        <begin position="20"/>
        <end position="41"/>
    </location>
</feature>
<evidence type="ECO:0000313" key="2">
    <source>
        <dbReference type="EMBL" id="QSV45259.1"/>
    </source>
</evidence>
<accession>A0ABX7Q1Q6</accession>
<gene>
    <name evidence="2" type="ORF">JZM60_14140</name>
</gene>
<dbReference type="RefSeq" id="WP_207163064.1">
    <property type="nucleotide sequence ID" value="NZ_CP071382.1"/>
</dbReference>
<keyword evidence="3" id="KW-1185">Reference proteome</keyword>